<name>A0A919VSR5_9ACTN</name>
<dbReference type="Pfam" id="PF18029">
    <property type="entry name" value="Glyoxalase_6"/>
    <property type="match status" value="1"/>
</dbReference>
<dbReference type="CDD" id="cd06587">
    <property type="entry name" value="VOC"/>
    <property type="match status" value="1"/>
</dbReference>
<dbReference type="PANTHER" id="PTHR35908:SF1">
    <property type="entry name" value="CONSERVED PROTEIN"/>
    <property type="match status" value="1"/>
</dbReference>
<evidence type="ECO:0000313" key="3">
    <source>
        <dbReference type="Proteomes" id="UP000681340"/>
    </source>
</evidence>
<evidence type="ECO:0000313" key="2">
    <source>
        <dbReference type="EMBL" id="GIM74110.1"/>
    </source>
</evidence>
<protein>
    <submittedName>
        <fullName evidence="2">Glyoxalase</fullName>
    </submittedName>
</protein>
<dbReference type="Gene3D" id="3.10.180.10">
    <property type="entry name" value="2,3-Dihydroxybiphenyl 1,2-Dioxygenase, domain 1"/>
    <property type="match status" value="1"/>
</dbReference>
<dbReference type="EMBL" id="BOQL01000049">
    <property type="protein sequence ID" value="GIM74110.1"/>
    <property type="molecule type" value="Genomic_DNA"/>
</dbReference>
<proteinExistence type="predicted"/>
<dbReference type="Proteomes" id="UP000681340">
    <property type="component" value="Unassembled WGS sequence"/>
</dbReference>
<dbReference type="InterPro" id="IPR029068">
    <property type="entry name" value="Glyas_Bleomycin-R_OHBP_Dase"/>
</dbReference>
<dbReference type="InterPro" id="IPR041581">
    <property type="entry name" value="Glyoxalase_6"/>
</dbReference>
<sequence>MSPDYYTRLERGDDEGMTTHWTLTSDAADPQRLARFWAAALGYVDEPGYDFADGASLIDPEGRLPAISFLRVPEGKTAKNRLHLDIRVAAGQAMDPAVREQRIRAKVAELVAAGATAVREESYGVLDHVVMQDPEGNEFCVA</sequence>
<organism evidence="2 3">
    <name type="scientific">Actinoplanes auranticolor</name>
    <dbReference type="NCBI Taxonomy" id="47988"/>
    <lineage>
        <taxon>Bacteria</taxon>
        <taxon>Bacillati</taxon>
        <taxon>Actinomycetota</taxon>
        <taxon>Actinomycetes</taxon>
        <taxon>Micromonosporales</taxon>
        <taxon>Micromonosporaceae</taxon>
        <taxon>Actinoplanes</taxon>
    </lineage>
</organism>
<comment type="caution">
    <text evidence="2">The sequence shown here is derived from an EMBL/GenBank/DDBJ whole genome shotgun (WGS) entry which is preliminary data.</text>
</comment>
<dbReference type="SUPFAM" id="SSF54593">
    <property type="entry name" value="Glyoxalase/Bleomycin resistance protein/Dihydroxybiphenyl dioxygenase"/>
    <property type="match status" value="1"/>
</dbReference>
<gene>
    <name evidence="2" type="ORF">Aau02nite_59320</name>
</gene>
<dbReference type="AlphaFoldDB" id="A0A919VSR5"/>
<reference evidence="2" key="1">
    <citation type="submission" date="2021-03" db="EMBL/GenBank/DDBJ databases">
        <title>Whole genome shotgun sequence of Actinoplanes auranticolor NBRC 12245.</title>
        <authorList>
            <person name="Komaki H."/>
            <person name="Tamura T."/>
        </authorList>
    </citation>
    <scope>NUCLEOTIDE SEQUENCE</scope>
    <source>
        <strain evidence="2">NBRC 12245</strain>
    </source>
</reference>
<dbReference type="PANTHER" id="PTHR35908">
    <property type="entry name" value="HYPOTHETICAL FUSION PROTEIN"/>
    <property type="match status" value="1"/>
</dbReference>
<evidence type="ECO:0000259" key="1">
    <source>
        <dbReference type="Pfam" id="PF18029"/>
    </source>
</evidence>
<accession>A0A919VSR5</accession>
<feature type="domain" description="Glyoxalase-like" evidence="1">
    <location>
        <begin position="23"/>
        <end position="141"/>
    </location>
</feature>
<keyword evidence="3" id="KW-1185">Reference proteome</keyword>